<evidence type="ECO:0000313" key="3">
    <source>
        <dbReference type="EMBL" id="KAK0398162.1"/>
    </source>
</evidence>
<comment type="similarity">
    <text evidence="1">Belongs to the FAM154 family.</text>
</comment>
<evidence type="ECO:0000313" key="4">
    <source>
        <dbReference type="Proteomes" id="UP001175271"/>
    </source>
</evidence>
<dbReference type="GO" id="GO:0005856">
    <property type="term" value="C:cytoskeleton"/>
    <property type="evidence" value="ECO:0007669"/>
    <property type="project" value="TreeGrafter"/>
</dbReference>
<keyword evidence="4" id="KW-1185">Reference proteome</keyword>
<dbReference type="AlphaFoldDB" id="A0AA39LI53"/>
<feature type="region of interest" description="Disordered" evidence="2">
    <location>
        <begin position="403"/>
        <end position="470"/>
    </location>
</feature>
<evidence type="ECO:0000256" key="2">
    <source>
        <dbReference type="SAM" id="MobiDB-lite"/>
    </source>
</evidence>
<dbReference type="Proteomes" id="UP001175271">
    <property type="component" value="Unassembled WGS sequence"/>
</dbReference>
<dbReference type="InterPro" id="IPR033336">
    <property type="entry name" value="SAXO1/2"/>
</dbReference>
<reference evidence="3" key="1">
    <citation type="submission" date="2023-06" db="EMBL/GenBank/DDBJ databases">
        <title>Genomic analysis of the entomopathogenic nematode Steinernema hermaphroditum.</title>
        <authorList>
            <person name="Schwarz E.M."/>
            <person name="Heppert J.K."/>
            <person name="Baniya A."/>
            <person name="Schwartz H.T."/>
            <person name="Tan C.-H."/>
            <person name="Antoshechkin I."/>
            <person name="Sternberg P.W."/>
            <person name="Goodrich-Blair H."/>
            <person name="Dillman A.R."/>
        </authorList>
    </citation>
    <scope>NUCLEOTIDE SEQUENCE</scope>
    <source>
        <strain evidence="3">PS9179</strain>
        <tissue evidence="3">Whole animal</tissue>
    </source>
</reference>
<sequence>MQHRREYPVERAKTLGTFRSTDRISGPSTYAQAYIPSVRIINFRPLPNRIFAEGSNTAAYSREVLWSEEANERRVAARPTDQLVIERAPLEFHTTNNAFFQRQPLERTLPYSLTQQLNLPKGPFIEITSNSEILRGLPGDRFKATKAKEQLDPGRGLFEIMSVNRSTYNGEPSERPKLWRPKDQIERRSGSMQTRSLPIKQKGELQLSTEPFAGESTSRSAFCDPGPPDRFEMKKPKENLQVDKTQHFDCQTVSSLCFCGKSGERRRSKKHKEAMPRSTTPIDFSTYYKNAYSGEMVERPVQKKHNQELSLPEGSFEKSTTSMETFKEWDRDRLEKVNMRKPQQELELSKGVFSKVTTSSECFKHWSDDELVRVKPQKPKQEIEVPQGVFSKSTTNLDYFKEWKDDEERRIKPKKPKEEMELPQGAFSNSTTSLECFKEWDDDQIQRRRPKKPKEQLEKPSGTMSSKSAYLSQFQEVDEFERPPKYRPSDQLQWESIKPDFSTINQMAFTGGKGSAYRIRRPESQIKKSTEAFQAKSSHSEEFGEKLIERVVPIQPPAATFSLSSSKVDEPHDFGYGENAGGAFPTSDALFGQIHRISAKSKIKERNKSQFTLG</sequence>
<accession>A0AA39LI53</accession>
<dbReference type="PANTHER" id="PTHR31516:SF18">
    <property type="entry name" value="TRANSLATION INITIATION FACTOR IF-2"/>
    <property type="match status" value="1"/>
</dbReference>
<dbReference type="GO" id="GO:0008017">
    <property type="term" value="F:microtubule binding"/>
    <property type="evidence" value="ECO:0007669"/>
    <property type="project" value="InterPro"/>
</dbReference>
<proteinExistence type="inferred from homology"/>
<evidence type="ECO:0000256" key="1">
    <source>
        <dbReference type="ARBA" id="ARBA00008738"/>
    </source>
</evidence>
<comment type="caution">
    <text evidence="3">The sequence shown here is derived from an EMBL/GenBank/DDBJ whole genome shotgun (WGS) entry which is preliminary data.</text>
</comment>
<name>A0AA39LI53_9BILA</name>
<protein>
    <submittedName>
        <fullName evidence="3">Uncharacterized protein</fullName>
    </submittedName>
</protein>
<dbReference type="PANTHER" id="PTHR31516">
    <property type="entry name" value="STABILIZER OF AXONEMAL MICROTUBULES 2"/>
    <property type="match status" value="1"/>
</dbReference>
<dbReference type="EMBL" id="JAUCMV010000005">
    <property type="protein sequence ID" value="KAK0398162.1"/>
    <property type="molecule type" value="Genomic_DNA"/>
</dbReference>
<feature type="compositionally biased region" description="Basic and acidic residues" evidence="2">
    <location>
        <begin position="403"/>
        <end position="420"/>
    </location>
</feature>
<organism evidence="3 4">
    <name type="scientific">Steinernema hermaphroditum</name>
    <dbReference type="NCBI Taxonomy" id="289476"/>
    <lineage>
        <taxon>Eukaryota</taxon>
        <taxon>Metazoa</taxon>
        <taxon>Ecdysozoa</taxon>
        <taxon>Nematoda</taxon>
        <taxon>Chromadorea</taxon>
        <taxon>Rhabditida</taxon>
        <taxon>Tylenchina</taxon>
        <taxon>Panagrolaimomorpha</taxon>
        <taxon>Strongyloidoidea</taxon>
        <taxon>Steinernematidae</taxon>
        <taxon>Steinernema</taxon>
    </lineage>
</organism>
<gene>
    <name evidence="3" type="ORF">QR680_002454</name>
</gene>